<evidence type="ECO:0000256" key="1">
    <source>
        <dbReference type="SAM" id="Phobius"/>
    </source>
</evidence>
<feature type="transmembrane region" description="Helical" evidence="1">
    <location>
        <begin position="12"/>
        <end position="31"/>
    </location>
</feature>
<feature type="transmembrane region" description="Helical" evidence="1">
    <location>
        <begin position="51"/>
        <end position="69"/>
    </location>
</feature>
<dbReference type="AlphaFoldDB" id="A0AAW9SD92"/>
<sequence length="275" mass="32569">MKNKELHPLLQVFLTLLFVALLMMFFVSFGIEYLPSNDFDKIRKKYGIELHLAMVISSLSAMFFIYFNLRFRVNKSRARLYETEPIFHWNYETRYWQSFKTKEFQKKGLLYFLKILLIWVPIGSFLFFLYKEVEPMVSIVLLLLILILTIPMIPFTLGKFIHQLKNQLFQNKYEVKIYKNGLTINEAYYPYNHYLNSNNNLRLVDIEKLNLYNTSCLKFVVKKAFYSPASPDGGGFGSVIKRTAHIFIPIPKNQDIDLSKIKNHVNLKNQTQRCL</sequence>
<accession>A0AAW9SD92</accession>
<keyword evidence="3" id="KW-1185">Reference proteome</keyword>
<organism evidence="2 3">
    <name type="scientific">Rapidithrix thailandica</name>
    <dbReference type="NCBI Taxonomy" id="413964"/>
    <lineage>
        <taxon>Bacteria</taxon>
        <taxon>Pseudomonadati</taxon>
        <taxon>Bacteroidota</taxon>
        <taxon>Cytophagia</taxon>
        <taxon>Cytophagales</taxon>
        <taxon>Flammeovirgaceae</taxon>
        <taxon>Rapidithrix</taxon>
    </lineage>
</organism>
<proteinExistence type="predicted"/>
<keyword evidence="1" id="KW-1133">Transmembrane helix</keyword>
<feature type="transmembrane region" description="Helical" evidence="1">
    <location>
        <begin position="109"/>
        <end position="130"/>
    </location>
</feature>
<dbReference type="Proteomes" id="UP001403385">
    <property type="component" value="Unassembled WGS sequence"/>
</dbReference>
<gene>
    <name evidence="2" type="ORF">AAG747_21065</name>
</gene>
<reference evidence="2 3" key="1">
    <citation type="submission" date="2024-04" db="EMBL/GenBank/DDBJ databases">
        <title>Novel genus in family Flammeovirgaceae.</title>
        <authorList>
            <person name="Nguyen T.H."/>
            <person name="Vuong T.Q."/>
            <person name="Le H."/>
            <person name="Kim S.-G."/>
        </authorList>
    </citation>
    <scope>NUCLEOTIDE SEQUENCE [LARGE SCALE GENOMIC DNA]</scope>
    <source>
        <strain evidence="2 3">JCM 23209</strain>
    </source>
</reference>
<dbReference type="RefSeq" id="WP_346823205.1">
    <property type="nucleotide sequence ID" value="NZ_JBDKWZ010000014.1"/>
</dbReference>
<dbReference type="EMBL" id="JBDKWZ010000014">
    <property type="protein sequence ID" value="MEN7550423.1"/>
    <property type="molecule type" value="Genomic_DNA"/>
</dbReference>
<keyword evidence="1" id="KW-0472">Membrane</keyword>
<feature type="transmembrane region" description="Helical" evidence="1">
    <location>
        <begin position="136"/>
        <end position="157"/>
    </location>
</feature>
<evidence type="ECO:0000313" key="3">
    <source>
        <dbReference type="Proteomes" id="UP001403385"/>
    </source>
</evidence>
<comment type="caution">
    <text evidence="2">The sequence shown here is derived from an EMBL/GenBank/DDBJ whole genome shotgun (WGS) entry which is preliminary data.</text>
</comment>
<evidence type="ECO:0000313" key="2">
    <source>
        <dbReference type="EMBL" id="MEN7550423.1"/>
    </source>
</evidence>
<protein>
    <submittedName>
        <fullName evidence="2">Uncharacterized protein</fullName>
    </submittedName>
</protein>
<name>A0AAW9SD92_9BACT</name>
<keyword evidence="1" id="KW-0812">Transmembrane</keyword>